<dbReference type="Gene3D" id="6.10.280.220">
    <property type="match status" value="1"/>
</dbReference>
<dbReference type="InterPro" id="IPR015943">
    <property type="entry name" value="WD40/YVTN_repeat-like_dom_sf"/>
</dbReference>
<evidence type="ECO:0000313" key="6">
    <source>
        <dbReference type="EMBL" id="CAG8506422.1"/>
    </source>
</evidence>
<keyword evidence="2" id="KW-0677">Repeat</keyword>
<evidence type="ECO:0000313" key="7">
    <source>
        <dbReference type="Proteomes" id="UP000789759"/>
    </source>
</evidence>
<dbReference type="AlphaFoldDB" id="A0A9N8ZTN6"/>
<comment type="caution">
    <text evidence="6">The sequence shown here is derived from an EMBL/GenBank/DDBJ whole genome shotgun (WGS) entry which is preliminary data.</text>
</comment>
<dbReference type="InterPro" id="IPR019775">
    <property type="entry name" value="WD40_repeat_CS"/>
</dbReference>
<organism evidence="6 7">
    <name type="scientific">Cetraspora pellucida</name>
    <dbReference type="NCBI Taxonomy" id="1433469"/>
    <lineage>
        <taxon>Eukaryota</taxon>
        <taxon>Fungi</taxon>
        <taxon>Fungi incertae sedis</taxon>
        <taxon>Mucoromycota</taxon>
        <taxon>Glomeromycotina</taxon>
        <taxon>Glomeromycetes</taxon>
        <taxon>Diversisporales</taxon>
        <taxon>Gigasporaceae</taxon>
        <taxon>Cetraspora</taxon>
    </lineage>
</organism>
<accession>A0A9N8ZTN6</accession>
<dbReference type="SUPFAM" id="SSF50978">
    <property type="entry name" value="WD40 repeat-like"/>
    <property type="match status" value="1"/>
</dbReference>
<keyword evidence="4" id="KW-0175">Coiled coil</keyword>
<feature type="region of interest" description="Disordered" evidence="5">
    <location>
        <begin position="1"/>
        <end position="24"/>
    </location>
</feature>
<feature type="repeat" description="WD" evidence="3">
    <location>
        <begin position="314"/>
        <end position="355"/>
    </location>
</feature>
<reference evidence="6" key="1">
    <citation type="submission" date="2021-06" db="EMBL/GenBank/DDBJ databases">
        <authorList>
            <person name="Kallberg Y."/>
            <person name="Tangrot J."/>
            <person name="Rosling A."/>
        </authorList>
    </citation>
    <scope>NUCLEOTIDE SEQUENCE</scope>
    <source>
        <strain evidence="6">FL966</strain>
    </source>
</reference>
<dbReference type="CDD" id="cd00200">
    <property type="entry name" value="WD40"/>
    <property type="match status" value="1"/>
</dbReference>
<evidence type="ECO:0000256" key="2">
    <source>
        <dbReference type="ARBA" id="ARBA00022737"/>
    </source>
</evidence>
<dbReference type="EMBL" id="CAJVQA010001203">
    <property type="protein sequence ID" value="CAG8506422.1"/>
    <property type="molecule type" value="Genomic_DNA"/>
</dbReference>
<proteinExistence type="predicted"/>
<name>A0A9N8ZTN6_9GLOM</name>
<dbReference type="Gene3D" id="2.130.10.10">
    <property type="entry name" value="YVTN repeat-like/Quinoprotein amine dehydrogenase"/>
    <property type="match status" value="2"/>
</dbReference>
<sequence>MSMSNGPSARSSTPTNETKHSPNFADTRLNDLLPAFHLESLKNTVPNSISSTASMIFSPLTPRVVKGDAVTILSEFAPQMMERRVQQYINPNVRQAENSNSNQISLPVDECSTRSTTPVPEELLEATDIPESKAPLSLIQGYKVTFSEADTINSKRRGKHHKRKVKGLLPGGDGIFDADYDYKPLNQLIADRDRVVKENDRLNLHESRTIAEIKRIEKEITELTAKKLSLESNLTSFCIRKVDLNDQCEFQKLLFDLHLNVFKLELNLVNLVEDLNEKIGNFGLDDNHNGQNTRIKKGKTNLKQQQPGTCIKVLEGHDDMILCLDFDKPYGTLVTASLDSTLRLWDLTNYQNLGILDGHKGVVNCMRMDKCHLVTGSRDCTIRQWDISKVSTPSKVKQISEVKFNQVSTSSENVLPFIGDDCWLATLEGHTGSVTCLHYENDCLVSGSSDKTMKQWDMETGQCILTMDILWAMSSSKADLKQVGFFSGEYALEYGDFIGALQFRDVGLASGTEDGVIRMWDLRTGQAHRTLLGHTGPITCLQFDDLHVVSGSVDKSIKIWDLRTGSVIDTFLYDHSVVSLQFDPQKIVCSAGSNDIKLYNRISFQQSKFEGHSQPVRCIKYKGSILSS</sequence>
<keyword evidence="1 3" id="KW-0853">WD repeat</keyword>
<feature type="non-terminal residue" evidence="6">
    <location>
        <position position="1"/>
    </location>
</feature>
<dbReference type="Pfam" id="PF00400">
    <property type="entry name" value="WD40"/>
    <property type="match status" value="4"/>
</dbReference>
<evidence type="ECO:0000256" key="5">
    <source>
        <dbReference type="SAM" id="MobiDB-lite"/>
    </source>
</evidence>
<dbReference type="PROSITE" id="PS50082">
    <property type="entry name" value="WD_REPEATS_2"/>
    <property type="match status" value="5"/>
</dbReference>
<dbReference type="InterPro" id="IPR036322">
    <property type="entry name" value="WD40_repeat_dom_sf"/>
</dbReference>
<dbReference type="InterPro" id="IPR001680">
    <property type="entry name" value="WD40_rpt"/>
</dbReference>
<dbReference type="OrthoDB" id="496at2759"/>
<feature type="repeat" description="WD" evidence="3">
    <location>
        <begin position="356"/>
        <end position="395"/>
    </location>
</feature>
<feature type="repeat" description="WD" evidence="3">
    <location>
        <begin position="531"/>
        <end position="570"/>
    </location>
</feature>
<feature type="coiled-coil region" evidence="4">
    <location>
        <begin position="206"/>
        <end position="233"/>
    </location>
</feature>
<dbReference type="SMART" id="SM00320">
    <property type="entry name" value="WD40"/>
    <property type="match status" value="6"/>
</dbReference>
<evidence type="ECO:0000256" key="1">
    <source>
        <dbReference type="ARBA" id="ARBA00022574"/>
    </source>
</evidence>
<protein>
    <submittedName>
        <fullName evidence="6">407_t:CDS:1</fullName>
    </submittedName>
</protein>
<dbReference type="PRINTS" id="PR00320">
    <property type="entry name" value="GPROTEINBRPT"/>
</dbReference>
<keyword evidence="7" id="KW-1185">Reference proteome</keyword>
<dbReference type="Proteomes" id="UP000789759">
    <property type="component" value="Unassembled WGS sequence"/>
</dbReference>
<evidence type="ECO:0000256" key="3">
    <source>
        <dbReference type="PROSITE-ProRule" id="PRU00221"/>
    </source>
</evidence>
<feature type="compositionally biased region" description="Polar residues" evidence="5">
    <location>
        <begin position="1"/>
        <end position="16"/>
    </location>
</feature>
<gene>
    <name evidence="6" type="ORF">CPELLU_LOCUS2703</name>
</gene>
<dbReference type="PANTHER" id="PTHR19879:SF9">
    <property type="entry name" value="TRANSCRIPTION INITIATION FACTOR TFIID SUBUNIT 5"/>
    <property type="match status" value="1"/>
</dbReference>
<dbReference type="InterPro" id="IPR020472">
    <property type="entry name" value="WD40_PAC1"/>
</dbReference>
<dbReference type="PROSITE" id="PS00678">
    <property type="entry name" value="WD_REPEATS_1"/>
    <property type="match status" value="3"/>
</dbReference>
<feature type="repeat" description="WD" evidence="3">
    <location>
        <begin position="508"/>
        <end position="530"/>
    </location>
</feature>
<dbReference type="PANTHER" id="PTHR19879">
    <property type="entry name" value="TRANSCRIPTION INITIATION FACTOR TFIID"/>
    <property type="match status" value="1"/>
</dbReference>
<feature type="repeat" description="WD" evidence="3">
    <location>
        <begin position="427"/>
        <end position="466"/>
    </location>
</feature>
<evidence type="ECO:0000256" key="4">
    <source>
        <dbReference type="SAM" id="Coils"/>
    </source>
</evidence>
<dbReference type="PROSITE" id="PS50294">
    <property type="entry name" value="WD_REPEATS_REGION"/>
    <property type="match status" value="3"/>
</dbReference>